<dbReference type="InterPro" id="IPR038396">
    <property type="entry name" value="SpoIIAA-like_sf"/>
</dbReference>
<gene>
    <name evidence="1" type="ORF">CW740_11840</name>
</gene>
<keyword evidence="2" id="KW-1185">Reference proteome</keyword>
<name>A0A2K9ALU5_9GAMM</name>
<sequence length="122" mass="13697">MLKVKIDSDHALVILEPDGALTDNDFRLAAQLIDPVIEKNGSLKGLIIHTRSFPGWASFAALVSHLRFVREHHKSIQRIAFVTDSPVGSFAEAIGNHFINAQLRNFSFDEFSHARNWVLFGE</sequence>
<dbReference type="Proteomes" id="UP000232693">
    <property type="component" value="Chromosome"/>
</dbReference>
<dbReference type="InterPro" id="IPR021866">
    <property type="entry name" value="SpoIIAA-like"/>
</dbReference>
<dbReference type="Pfam" id="PF11964">
    <property type="entry name" value="SpoIIAA-like"/>
    <property type="match status" value="1"/>
</dbReference>
<dbReference type="InterPro" id="IPR036513">
    <property type="entry name" value="STAS_dom_sf"/>
</dbReference>
<dbReference type="AlphaFoldDB" id="A0A2K9ALU5"/>
<protein>
    <submittedName>
        <fullName evidence="1">Uncharacterized protein</fullName>
    </submittedName>
</protein>
<proteinExistence type="predicted"/>
<dbReference type="Gene3D" id="3.40.50.10600">
    <property type="entry name" value="SpoIIaa-like domains"/>
    <property type="match status" value="1"/>
</dbReference>
<dbReference type="OrthoDB" id="9811577at2"/>
<dbReference type="SUPFAM" id="SSF52091">
    <property type="entry name" value="SpoIIaa-like"/>
    <property type="match status" value="1"/>
</dbReference>
<reference evidence="1 2" key="1">
    <citation type="submission" date="2017-12" db="EMBL/GenBank/DDBJ databases">
        <title>Kangiella profundi FT102 completed genome.</title>
        <authorList>
            <person name="Xu J."/>
            <person name="Wang J."/>
            <person name="Lu Y."/>
        </authorList>
    </citation>
    <scope>NUCLEOTIDE SEQUENCE [LARGE SCALE GENOMIC DNA]</scope>
    <source>
        <strain evidence="1 2">FT102</strain>
    </source>
</reference>
<dbReference type="KEGG" id="kpd:CW740_11840"/>
<evidence type="ECO:0000313" key="2">
    <source>
        <dbReference type="Proteomes" id="UP000232693"/>
    </source>
</evidence>
<accession>A0A2K9ALU5</accession>
<organism evidence="1 2">
    <name type="scientific">Kangiella profundi</name>
    <dbReference type="NCBI Taxonomy" id="1561924"/>
    <lineage>
        <taxon>Bacteria</taxon>
        <taxon>Pseudomonadati</taxon>
        <taxon>Pseudomonadota</taxon>
        <taxon>Gammaproteobacteria</taxon>
        <taxon>Kangiellales</taxon>
        <taxon>Kangiellaceae</taxon>
        <taxon>Kangiella</taxon>
    </lineage>
</organism>
<dbReference type="EMBL" id="CP025120">
    <property type="protein sequence ID" value="AUD79904.1"/>
    <property type="molecule type" value="Genomic_DNA"/>
</dbReference>
<dbReference type="RefSeq" id="WP_106647693.1">
    <property type="nucleotide sequence ID" value="NZ_BMGO01000001.1"/>
</dbReference>
<evidence type="ECO:0000313" key="1">
    <source>
        <dbReference type="EMBL" id="AUD79904.1"/>
    </source>
</evidence>